<dbReference type="PROSITE" id="PS52016">
    <property type="entry name" value="TONB_DEPENDENT_REC_3"/>
    <property type="match status" value="1"/>
</dbReference>
<dbReference type="Gene3D" id="2.40.170.20">
    <property type="entry name" value="TonB-dependent receptor, beta-barrel domain"/>
    <property type="match status" value="1"/>
</dbReference>
<dbReference type="InterPro" id="IPR036942">
    <property type="entry name" value="Beta-barrel_TonB_sf"/>
</dbReference>
<dbReference type="SUPFAM" id="SSF56935">
    <property type="entry name" value="Porins"/>
    <property type="match status" value="1"/>
</dbReference>
<evidence type="ECO:0000256" key="1">
    <source>
        <dbReference type="ARBA" id="ARBA00004571"/>
    </source>
</evidence>
<evidence type="ECO:0000256" key="3">
    <source>
        <dbReference type="ARBA" id="ARBA00022452"/>
    </source>
</evidence>
<comment type="subcellular location">
    <subcellularLocation>
        <location evidence="1 7">Cell outer membrane</location>
        <topology evidence="1 7">Multi-pass membrane protein</topology>
    </subcellularLocation>
</comment>
<evidence type="ECO:0000256" key="2">
    <source>
        <dbReference type="ARBA" id="ARBA00022448"/>
    </source>
</evidence>
<keyword evidence="3 7" id="KW-1134">Transmembrane beta strand</keyword>
<keyword evidence="2 7" id="KW-0813">Transport</keyword>
<gene>
    <name evidence="9" type="ORF">NCTC13159_00059</name>
</gene>
<dbReference type="EMBL" id="UGSJ01000001">
    <property type="protein sequence ID" value="SUA88609.1"/>
    <property type="molecule type" value="Genomic_DNA"/>
</dbReference>
<feature type="short sequence motif" description="TonB C-terminal box" evidence="8">
    <location>
        <begin position="27"/>
        <end position="44"/>
    </location>
</feature>
<accession>A0AAJ5CYI6</accession>
<evidence type="ECO:0000256" key="6">
    <source>
        <dbReference type="ARBA" id="ARBA00023237"/>
    </source>
</evidence>
<evidence type="ECO:0000313" key="10">
    <source>
        <dbReference type="Proteomes" id="UP000254589"/>
    </source>
</evidence>
<sequence>MCLQTVRVGVNNVFNRHYWSGVASYGTISLGAPRTVYASAAVDF</sequence>
<evidence type="ECO:0000256" key="5">
    <source>
        <dbReference type="ARBA" id="ARBA00023136"/>
    </source>
</evidence>
<protein>
    <submittedName>
        <fullName evidence="9">TonB-dependent siderophore receptor</fullName>
    </submittedName>
</protein>
<comment type="similarity">
    <text evidence="7">Belongs to the TonB-dependent receptor family.</text>
</comment>
<reference evidence="9 10" key="1">
    <citation type="submission" date="2018-06" db="EMBL/GenBank/DDBJ databases">
        <authorList>
            <consortium name="Pathogen Informatics"/>
            <person name="Doyle S."/>
        </authorList>
    </citation>
    <scope>NUCLEOTIDE SEQUENCE [LARGE SCALE GENOMIC DNA]</scope>
    <source>
        <strain evidence="9 10">NCTC13159</strain>
    </source>
</reference>
<evidence type="ECO:0000256" key="4">
    <source>
        <dbReference type="ARBA" id="ARBA00022692"/>
    </source>
</evidence>
<dbReference type="Proteomes" id="UP000254589">
    <property type="component" value="Unassembled WGS sequence"/>
</dbReference>
<keyword evidence="5 7" id="KW-0472">Membrane</keyword>
<dbReference type="AlphaFoldDB" id="A0AAJ5CYI6"/>
<dbReference type="InterPro" id="IPR010917">
    <property type="entry name" value="TonB_rcpt_CS"/>
</dbReference>
<name>A0AAJ5CYI6_PANPU</name>
<proteinExistence type="inferred from homology"/>
<evidence type="ECO:0000256" key="7">
    <source>
        <dbReference type="PROSITE-ProRule" id="PRU01360"/>
    </source>
</evidence>
<keyword evidence="6 7" id="KW-0998">Cell outer membrane</keyword>
<dbReference type="InterPro" id="IPR039426">
    <property type="entry name" value="TonB-dep_rcpt-like"/>
</dbReference>
<dbReference type="PROSITE" id="PS01156">
    <property type="entry name" value="TONB_DEPENDENT_REC_2"/>
    <property type="match status" value="1"/>
</dbReference>
<comment type="caution">
    <text evidence="9">The sequence shown here is derived from an EMBL/GenBank/DDBJ whole genome shotgun (WGS) entry which is preliminary data.</text>
</comment>
<dbReference type="GO" id="GO:0009279">
    <property type="term" value="C:cell outer membrane"/>
    <property type="evidence" value="ECO:0007669"/>
    <property type="project" value="UniProtKB-SubCell"/>
</dbReference>
<organism evidence="9 10">
    <name type="scientific">Pandoraea pulmonicola</name>
    <dbReference type="NCBI Taxonomy" id="93221"/>
    <lineage>
        <taxon>Bacteria</taxon>
        <taxon>Pseudomonadati</taxon>
        <taxon>Pseudomonadota</taxon>
        <taxon>Betaproteobacteria</taxon>
        <taxon>Burkholderiales</taxon>
        <taxon>Burkholderiaceae</taxon>
        <taxon>Pandoraea</taxon>
    </lineage>
</organism>
<keyword evidence="4 7" id="KW-0812">Transmembrane</keyword>
<evidence type="ECO:0000313" key="9">
    <source>
        <dbReference type="EMBL" id="SUA88609.1"/>
    </source>
</evidence>
<keyword evidence="9" id="KW-0675">Receptor</keyword>
<evidence type="ECO:0000256" key="8">
    <source>
        <dbReference type="PROSITE-ProRule" id="PRU10144"/>
    </source>
</evidence>